<dbReference type="PANTHER" id="PTHR35335">
    <property type="entry name" value="UPF0716 PROTEIN FXSA"/>
    <property type="match status" value="1"/>
</dbReference>
<evidence type="ECO:0000313" key="2">
    <source>
        <dbReference type="EMBL" id="NEY90314.1"/>
    </source>
</evidence>
<dbReference type="InterPro" id="IPR007313">
    <property type="entry name" value="FxsA"/>
</dbReference>
<organism evidence="2 3">
    <name type="scientific">Tabrizicola oligotrophica</name>
    <dbReference type="NCBI Taxonomy" id="2710650"/>
    <lineage>
        <taxon>Bacteria</taxon>
        <taxon>Pseudomonadati</taxon>
        <taxon>Pseudomonadota</taxon>
        <taxon>Alphaproteobacteria</taxon>
        <taxon>Rhodobacterales</taxon>
        <taxon>Paracoccaceae</taxon>
        <taxon>Tabrizicola</taxon>
    </lineage>
</organism>
<reference evidence="2 3" key="1">
    <citation type="submission" date="2020-02" db="EMBL/GenBank/DDBJ databases">
        <authorList>
            <person name="Chen W.-M."/>
        </authorList>
    </citation>
    <scope>NUCLEOTIDE SEQUENCE [LARGE SCALE GENOMIC DNA]</scope>
    <source>
        <strain evidence="2 3">KMS-5</strain>
    </source>
</reference>
<evidence type="ECO:0000313" key="3">
    <source>
        <dbReference type="Proteomes" id="UP000477782"/>
    </source>
</evidence>
<protein>
    <submittedName>
        <fullName evidence="2">FxsA family protein</fullName>
    </submittedName>
</protein>
<dbReference type="AlphaFoldDB" id="A0A6M0QU10"/>
<dbReference type="PANTHER" id="PTHR35335:SF1">
    <property type="entry name" value="UPF0716 PROTEIN FXSA"/>
    <property type="match status" value="1"/>
</dbReference>
<sequence>MPVFLLLLAVPLIEITLFVVLGGVLGLWLTLFFVLGSTVLGAAILRRGGQVGQPRSRDPMMQMAGKGLSLLAGLLLIVPGFFTSALGLLLLLPPVQRLMVVLLGQRLSASGFMFRRATAQHDDIIEGDYEELRRPQGERLPPSQWTQD</sequence>
<keyword evidence="1" id="KW-0812">Transmembrane</keyword>
<dbReference type="NCBIfam" id="NF008528">
    <property type="entry name" value="PRK11463.1-2"/>
    <property type="match status" value="1"/>
</dbReference>
<comment type="caution">
    <text evidence="2">The sequence shown here is derived from an EMBL/GenBank/DDBJ whole genome shotgun (WGS) entry which is preliminary data.</text>
</comment>
<feature type="transmembrane region" description="Helical" evidence="1">
    <location>
        <begin position="67"/>
        <end position="92"/>
    </location>
</feature>
<dbReference type="Proteomes" id="UP000477782">
    <property type="component" value="Unassembled WGS sequence"/>
</dbReference>
<keyword evidence="1" id="KW-0472">Membrane</keyword>
<dbReference type="EMBL" id="JAAIVJ010000003">
    <property type="protein sequence ID" value="NEY90314.1"/>
    <property type="molecule type" value="Genomic_DNA"/>
</dbReference>
<keyword evidence="3" id="KW-1185">Reference proteome</keyword>
<proteinExistence type="predicted"/>
<dbReference type="GO" id="GO:0016020">
    <property type="term" value="C:membrane"/>
    <property type="evidence" value="ECO:0007669"/>
    <property type="project" value="InterPro"/>
</dbReference>
<keyword evidence="1" id="KW-1133">Transmembrane helix</keyword>
<gene>
    <name evidence="2" type="ORF">G4Z14_08375</name>
</gene>
<dbReference type="Pfam" id="PF04186">
    <property type="entry name" value="FxsA"/>
    <property type="match status" value="1"/>
</dbReference>
<name>A0A6M0QU10_9RHOB</name>
<evidence type="ECO:0000256" key="1">
    <source>
        <dbReference type="SAM" id="Phobius"/>
    </source>
</evidence>
<dbReference type="RefSeq" id="WP_164624615.1">
    <property type="nucleotide sequence ID" value="NZ_JAAIVJ010000003.1"/>
</dbReference>
<accession>A0A6M0QU10</accession>